<reference evidence="2" key="1">
    <citation type="submission" date="2018-05" db="EMBL/GenBank/DDBJ databases">
        <authorList>
            <person name="Lanie J.A."/>
            <person name="Ng W.-L."/>
            <person name="Kazmierczak K.M."/>
            <person name="Andrzejewski T.M."/>
            <person name="Davidsen T.M."/>
            <person name="Wayne K.J."/>
            <person name="Tettelin H."/>
            <person name="Glass J.I."/>
            <person name="Rusch D."/>
            <person name="Podicherti R."/>
            <person name="Tsui H.-C.T."/>
            <person name="Winkler M.E."/>
        </authorList>
    </citation>
    <scope>NUCLEOTIDE SEQUENCE</scope>
</reference>
<dbReference type="InterPro" id="IPR000683">
    <property type="entry name" value="Gfo/Idh/MocA-like_OxRdtase_N"/>
</dbReference>
<dbReference type="GO" id="GO:0000166">
    <property type="term" value="F:nucleotide binding"/>
    <property type="evidence" value="ECO:0007669"/>
    <property type="project" value="InterPro"/>
</dbReference>
<name>A0A383EDN4_9ZZZZ</name>
<dbReference type="InterPro" id="IPR036291">
    <property type="entry name" value="NAD(P)-bd_dom_sf"/>
</dbReference>
<evidence type="ECO:0000313" key="2">
    <source>
        <dbReference type="EMBL" id="SVE54724.1"/>
    </source>
</evidence>
<dbReference type="PANTHER" id="PTHR43377:SF1">
    <property type="entry name" value="BILIVERDIN REDUCTASE A"/>
    <property type="match status" value="1"/>
</dbReference>
<dbReference type="EMBL" id="UINC01224909">
    <property type="protein sequence ID" value="SVE54724.1"/>
    <property type="molecule type" value="Genomic_DNA"/>
</dbReference>
<dbReference type="AlphaFoldDB" id="A0A383EDN4"/>
<organism evidence="2">
    <name type="scientific">marine metagenome</name>
    <dbReference type="NCBI Taxonomy" id="408172"/>
    <lineage>
        <taxon>unclassified sequences</taxon>
        <taxon>metagenomes</taxon>
        <taxon>ecological metagenomes</taxon>
    </lineage>
</organism>
<sequence>HSTYPIQDIEQAFEILQSESKPLMVILDYGDTNLDQLEEYLSYEKKVIVNSNIKSKNGLINIALVGSGAFASAVHVPNISKLSKKYNLYAVMNRTGQSAKYIANTYGAKYATTSYDEIINDQDIDAVLIATRHDSHAELSLRALNANKHVFVEKPLAINQSELDAIKKFYDSNHTSDKPILFTGFNRRFSPYSNEIRKHTNNRINPLMIQYRMNAGYLPDDHWVHKDGGRI</sequence>
<feature type="non-terminal residue" evidence="2">
    <location>
        <position position="231"/>
    </location>
</feature>
<evidence type="ECO:0000259" key="1">
    <source>
        <dbReference type="Pfam" id="PF01408"/>
    </source>
</evidence>
<dbReference type="Gene3D" id="3.40.50.720">
    <property type="entry name" value="NAD(P)-binding Rossmann-like Domain"/>
    <property type="match status" value="1"/>
</dbReference>
<dbReference type="PANTHER" id="PTHR43377">
    <property type="entry name" value="BILIVERDIN REDUCTASE A"/>
    <property type="match status" value="1"/>
</dbReference>
<accession>A0A383EDN4</accession>
<gene>
    <name evidence="2" type="ORF">METZ01_LOCUS507578</name>
</gene>
<feature type="domain" description="Gfo/Idh/MocA-like oxidoreductase N-terminal" evidence="1">
    <location>
        <begin position="60"/>
        <end position="173"/>
    </location>
</feature>
<dbReference type="InterPro" id="IPR051450">
    <property type="entry name" value="Gfo/Idh/MocA_Oxidoreductases"/>
</dbReference>
<protein>
    <recommendedName>
        <fullName evidence="1">Gfo/Idh/MocA-like oxidoreductase N-terminal domain-containing protein</fullName>
    </recommendedName>
</protein>
<proteinExistence type="predicted"/>
<dbReference type="Pfam" id="PF01408">
    <property type="entry name" value="GFO_IDH_MocA"/>
    <property type="match status" value="1"/>
</dbReference>
<feature type="non-terminal residue" evidence="2">
    <location>
        <position position="1"/>
    </location>
</feature>
<dbReference type="SUPFAM" id="SSF51735">
    <property type="entry name" value="NAD(P)-binding Rossmann-fold domains"/>
    <property type="match status" value="1"/>
</dbReference>